<reference evidence="1 2" key="1">
    <citation type="journal article" date="2011" name="Stand. Genomic Sci.">
        <title>Complete genome sequence of Desulfobulbus propionicus type strain (1pr3).</title>
        <authorList>
            <person name="Pagani I."/>
            <person name="Lapidus A."/>
            <person name="Nolan M."/>
            <person name="Lucas S."/>
            <person name="Hammon N."/>
            <person name="Deshpande S."/>
            <person name="Cheng J.F."/>
            <person name="Chertkov O."/>
            <person name="Davenport K."/>
            <person name="Tapia R."/>
            <person name="Han C."/>
            <person name="Goodwin L."/>
            <person name="Pitluck S."/>
            <person name="Liolios K."/>
            <person name="Mavromatis K."/>
            <person name="Ivanova N."/>
            <person name="Mikhailova N."/>
            <person name="Pati A."/>
            <person name="Chen A."/>
            <person name="Palaniappan K."/>
            <person name="Land M."/>
            <person name="Hauser L."/>
            <person name="Chang Y.J."/>
            <person name="Jeffries C.D."/>
            <person name="Detter J.C."/>
            <person name="Brambilla E."/>
            <person name="Kannan K.P."/>
            <person name="Djao O.D."/>
            <person name="Rohde M."/>
            <person name="Pukall R."/>
            <person name="Spring S."/>
            <person name="Goker M."/>
            <person name="Sikorski J."/>
            <person name="Woyke T."/>
            <person name="Bristow J."/>
            <person name="Eisen J.A."/>
            <person name="Markowitz V."/>
            <person name="Hugenholtz P."/>
            <person name="Kyrpides N.C."/>
            <person name="Klenk H.P."/>
        </authorList>
    </citation>
    <scope>NUCLEOTIDE SEQUENCE [LARGE SCALE GENOMIC DNA]</scope>
    <source>
        <strain evidence="2">ATCC 33891 / DSM 2032 / 1pr3</strain>
    </source>
</reference>
<gene>
    <name evidence="1" type="ordered locus">Despr_2460</name>
</gene>
<name>A0A7U3YNG1_DESPD</name>
<organism evidence="1 2">
    <name type="scientific">Desulfobulbus propionicus (strain ATCC 33891 / DSM 2032 / VKM B-1956 / 1pr3)</name>
    <dbReference type="NCBI Taxonomy" id="577650"/>
    <lineage>
        <taxon>Bacteria</taxon>
        <taxon>Pseudomonadati</taxon>
        <taxon>Thermodesulfobacteriota</taxon>
        <taxon>Desulfobulbia</taxon>
        <taxon>Desulfobulbales</taxon>
        <taxon>Desulfobulbaceae</taxon>
        <taxon>Desulfobulbus</taxon>
    </lineage>
</organism>
<evidence type="ECO:0000313" key="1">
    <source>
        <dbReference type="EMBL" id="ADW18599.1"/>
    </source>
</evidence>
<protein>
    <submittedName>
        <fullName evidence="1">Uncharacterized protein</fullName>
    </submittedName>
</protein>
<proteinExistence type="predicted"/>
<dbReference type="KEGG" id="dpr:Despr_2460"/>
<dbReference type="RefSeq" id="WP_015725125.1">
    <property type="nucleotide sequence ID" value="NC_014972.1"/>
</dbReference>
<sequence length="194" mass="22182">MAHESFSRTVLETAWQLAAGNNGEVTTEAIALQLGLKTRVEYKRMLNTLSDLHLAGRLQRFRQGVYGPVKAFKQPDKRQVMWQILRMRKRVTVEDMMVMAEVSKDYAREWLATLAKREVVRKQQQPGLPATWQLINDTVDMPVDDAKAAKLRELRQRKKREAINAIDQTIQSLQSASEALSKARDAITTMEEGE</sequence>
<keyword evidence="2" id="KW-1185">Reference proteome</keyword>
<dbReference type="Proteomes" id="UP000006365">
    <property type="component" value="Chromosome"/>
</dbReference>
<dbReference type="AlphaFoldDB" id="A0A7U3YNG1"/>
<accession>A0A7U3YNG1</accession>
<evidence type="ECO:0000313" key="2">
    <source>
        <dbReference type="Proteomes" id="UP000006365"/>
    </source>
</evidence>
<dbReference type="EMBL" id="CP002364">
    <property type="protein sequence ID" value="ADW18599.1"/>
    <property type="molecule type" value="Genomic_DNA"/>
</dbReference>